<gene>
    <name evidence="1" type="ORF">DS957_010045</name>
</gene>
<dbReference type="Proteomes" id="UP000253437">
    <property type="component" value="Unassembled WGS sequence"/>
</dbReference>
<name>A0A8B3DK01_VIBHA</name>
<evidence type="ECO:0000313" key="2">
    <source>
        <dbReference type="Proteomes" id="UP000253437"/>
    </source>
</evidence>
<dbReference type="AlphaFoldDB" id="A0A8B3DK01"/>
<organism evidence="1 2">
    <name type="scientific">Vibrio harveyi</name>
    <name type="common">Beneckea harveyi</name>
    <dbReference type="NCBI Taxonomy" id="669"/>
    <lineage>
        <taxon>Bacteria</taxon>
        <taxon>Pseudomonadati</taxon>
        <taxon>Pseudomonadota</taxon>
        <taxon>Gammaproteobacteria</taxon>
        <taxon>Vibrionales</taxon>
        <taxon>Vibrionaceae</taxon>
        <taxon>Vibrio</taxon>
    </lineage>
</organism>
<dbReference type="RefSeq" id="WP_114092123.1">
    <property type="nucleotide sequence ID" value="NZ_QOUW02000027.1"/>
</dbReference>
<dbReference type="EMBL" id="QOUW02000027">
    <property type="protein sequence ID" value="RIW13863.1"/>
    <property type="molecule type" value="Genomic_DNA"/>
</dbReference>
<comment type="caution">
    <text evidence="1">The sequence shown here is derived from an EMBL/GenBank/DDBJ whole genome shotgun (WGS) entry which is preliminary data.</text>
</comment>
<accession>A0A8B3DK01</accession>
<reference evidence="1 2" key="1">
    <citation type="submission" date="2018-08" db="EMBL/GenBank/DDBJ databases">
        <title>Vibrio harveyi strains pathogenic to white snook Centropomus viridis Lockington (1877) and potential probiotic bacteria.</title>
        <authorList>
            <person name="Soto-Rodriguez S."/>
            <person name="Gomez-Gil B."/>
            <person name="Lozano-Olvera R."/>
        </authorList>
    </citation>
    <scope>NUCLEOTIDE SEQUENCE [LARGE SCALE GENOMIC DNA]</scope>
    <source>
        <strain evidence="1 2">CAIM 1508</strain>
    </source>
</reference>
<protein>
    <submittedName>
        <fullName evidence="1">Uncharacterized protein</fullName>
    </submittedName>
</protein>
<evidence type="ECO:0000313" key="1">
    <source>
        <dbReference type="EMBL" id="RIW13863.1"/>
    </source>
</evidence>
<sequence>MEVNQNVDHSKGVTKLQPSQLANSKLLDTSRIVDMDRGLDMTDNIKNDLAGRNAYRATKGEQPRHLSHALGDLLQSGVNLGLAGKDYKPTASNVMMRARG</sequence>
<proteinExistence type="predicted"/>